<dbReference type="GO" id="GO:0006206">
    <property type="term" value="P:pyrimidine nucleobase metabolic process"/>
    <property type="evidence" value="ECO:0007669"/>
    <property type="project" value="InterPro"/>
</dbReference>
<dbReference type="EMBL" id="QURL01000005">
    <property type="protein sequence ID" value="RFC63084.1"/>
    <property type="molecule type" value="Genomic_DNA"/>
</dbReference>
<organism evidence="9 10">
    <name type="scientific">Fulvimarina endophytica</name>
    <dbReference type="NCBI Taxonomy" id="2293836"/>
    <lineage>
        <taxon>Bacteria</taxon>
        <taxon>Pseudomonadati</taxon>
        <taxon>Pseudomonadota</taxon>
        <taxon>Alphaproteobacteria</taxon>
        <taxon>Hyphomicrobiales</taxon>
        <taxon>Aurantimonadaceae</taxon>
        <taxon>Fulvimarina</taxon>
    </lineage>
</organism>
<accession>A0A371X218</accession>
<dbReference type="NCBIfam" id="TIGR02643">
    <property type="entry name" value="T_phosphoryl"/>
    <property type="match status" value="1"/>
</dbReference>
<dbReference type="Gene3D" id="1.20.970.10">
    <property type="entry name" value="Transferase, Pyrimidine Nucleoside Phosphorylase, Chain C"/>
    <property type="match status" value="1"/>
</dbReference>
<comment type="similarity">
    <text evidence="1 7">Belongs to the thymidine/pyrimidine-nucleoside phosphorylase family.</text>
</comment>
<dbReference type="SUPFAM" id="SSF52418">
    <property type="entry name" value="Nucleoside phosphorylase/phosphoribosyltransferase catalytic domain"/>
    <property type="match status" value="1"/>
</dbReference>
<dbReference type="AlphaFoldDB" id="A0A371X218"/>
<dbReference type="Pfam" id="PF07831">
    <property type="entry name" value="PYNP_C"/>
    <property type="match status" value="1"/>
</dbReference>
<keyword evidence="5 7" id="KW-0808">Transferase</keyword>
<dbReference type="InterPro" id="IPR036320">
    <property type="entry name" value="Glycosyl_Trfase_fam3_N_dom_sf"/>
</dbReference>
<comment type="subunit">
    <text evidence="2 7">Homodimer.</text>
</comment>
<dbReference type="PROSITE" id="PS00647">
    <property type="entry name" value="THYMID_PHOSPHORYLASE"/>
    <property type="match status" value="1"/>
</dbReference>
<dbReference type="EC" id="2.4.2.4" evidence="3 7"/>
<dbReference type="InterPro" id="IPR035902">
    <property type="entry name" value="Nuc_phospho_transferase"/>
</dbReference>
<evidence type="ECO:0000313" key="10">
    <source>
        <dbReference type="Proteomes" id="UP000264310"/>
    </source>
</evidence>
<dbReference type="NCBIfam" id="NF004490">
    <property type="entry name" value="PRK05820.1"/>
    <property type="match status" value="1"/>
</dbReference>
<protein>
    <recommendedName>
        <fullName evidence="3 7">Thymidine phosphorylase</fullName>
        <ecNumber evidence="3 7">2.4.2.4</ecNumber>
    </recommendedName>
    <alternativeName>
        <fullName evidence="7">TdRPase</fullName>
    </alternativeName>
</protein>
<comment type="function">
    <text evidence="7">The enzymes which catalyze the reversible phosphorolysis of pyrimidine nucleosides are involved in the degradation of these compounds and in their utilization as carbon and energy sources, or in the rescue of pyrimidine bases for nucleotide synthesis.</text>
</comment>
<comment type="pathway">
    <text evidence="7">Pyrimidine metabolism; dTMP biosynthesis via salvage pathway; dTMP from thymine: step 1/2.</text>
</comment>
<dbReference type="InterPro" id="IPR013465">
    <property type="entry name" value="Thymidine_Pase"/>
</dbReference>
<keyword evidence="4 7" id="KW-0328">Glycosyltransferase</keyword>
<dbReference type="PIRSF" id="PIRSF000478">
    <property type="entry name" value="TP_PyNP"/>
    <property type="match status" value="1"/>
</dbReference>
<dbReference type="Pfam" id="PF00591">
    <property type="entry name" value="Glycos_transf_3"/>
    <property type="match status" value="1"/>
</dbReference>
<evidence type="ECO:0000259" key="8">
    <source>
        <dbReference type="SMART" id="SM00941"/>
    </source>
</evidence>
<dbReference type="PANTHER" id="PTHR10515:SF0">
    <property type="entry name" value="THYMIDINE PHOSPHORYLASE"/>
    <property type="match status" value="1"/>
</dbReference>
<comment type="catalytic activity">
    <reaction evidence="6 7">
        <text>thymidine + phosphate = 2-deoxy-alpha-D-ribose 1-phosphate + thymine</text>
        <dbReference type="Rhea" id="RHEA:16037"/>
        <dbReference type="ChEBI" id="CHEBI:17748"/>
        <dbReference type="ChEBI" id="CHEBI:17821"/>
        <dbReference type="ChEBI" id="CHEBI:43474"/>
        <dbReference type="ChEBI" id="CHEBI:57259"/>
        <dbReference type="EC" id="2.4.2.4"/>
    </reaction>
</comment>
<evidence type="ECO:0000256" key="2">
    <source>
        <dbReference type="ARBA" id="ARBA00011738"/>
    </source>
</evidence>
<feature type="domain" description="Pyrimidine nucleoside phosphorylase C-terminal" evidence="8">
    <location>
        <begin position="351"/>
        <end position="425"/>
    </location>
</feature>
<dbReference type="Gene3D" id="3.90.1170.30">
    <property type="entry name" value="Pyrimidine nucleoside phosphorylase-like, C-terminal domain"/>
    <property type="match status" value="1"/>
</dbReference>
<keyword evidence="10" id="KW-1185">Reference proteome</keyword>
<dbReference type="InterPro" id="IPR000053">
    <property type="entry name" value="Thymidine/pyrmidine_PPase"/>
</dbReference>
<dbReference type="SMART" id="SM00941">
    <property type="entry name" value="PYNP_C"/>
    <property type="match status" value="1"/>
</dbReference>
<name>A0A371X218_9HYPH</name>
<evidence type="ECO:0000256" key="5">
    <source>
        <dbReference type="ARBA" id="ARBA00022679"/>
    </source>
</evidence>
<dbReference type="GO" id="GO:0004645">
    <property type="term" value="F:1,4-alpha-oligoglucan phosphorylase activity"/>
    <property type="evidence" value="ECO:0007669"/>
    <property type="project" value="InterPro"/>
</dbReference>
<evidence type="ECO:0000256" key="4">
    <source>
        <dbReference type="ARBA" id="ARBA00022676"/>
    </source>
</evidence>
<evidence type="ECO:0000256" key="7">
    <source>
        <dbReference type="HAMAP-Rule" id="MF_01628"/>
    </source>
</evidence>
<proteinExistence type="inferred from homology"/>
<dbReference type="InterPro" id="IPR017872">
    <property type="entry name" value="Pyrmidine_PPase_CS"/>
</dbReference>
<dbReference type="RefSeq" id="WP_116683901.1">
    <property type="nucleotide sequence ID" value="NZ_QURL01000005.1"/>
</dbReference>
<dbReference type="GO" id="GO:0005829">
    <property type="term" value="C:cytosol"/>
    <property type="evidence" value="ECO:0007669"/>
    <property type="project" value="TreeGrafter"/>
</dbReference>
<dbReference type="GO" id="GO:0046104">
    <property type="term" value="P:thymidine metabolic process"/>
    <property type="evidence" value="ECO:0007669"/>
    <property type="project" value="UniProtKB-UniRule"/>
</dbReference>
<dbReference type="Proteomes" id="UP000264310">
    <property type="component" value="Unassembled WGS sequence"/>
</dbReference>
<gene>
    <name evidence="7 9" type="primary">deoA</name>
    <name evidence="9" type="ORF">DYI37_14210</name>
</gene>
<evidence type="ECO:0000256" key="1">
    <source>
        <dbReference type="ARBA" id="ARBA00006915"/>
    </source>
</evidence>
<dbReference type="Gene3D" id="3.40.1030.10">
    <property type="entry name" value="Nucleoside phosphorylase/phosphoribosyltransferase catalytic domain"/>
    <property type="match status" value="1"/>
</dbReference>
<reference evidence="9 10" key="1">
    <citation type="submission" date="2018-08" db="EMBL/GenBank/DDBJ databases">
        <title>Fulvimarina sp. 85, whole genome shotgun sequence.</title>
        <authorList>
            <person name="Tuo L."/>
        </authorList>
    </citation>
    <scope>NUCLEOTIDE SEQUENCE [LARGE SCALE GENOMIC DNA]</scope>
    <source>
        <strain evidence="9 10">85</strain>
    </source>
</reference>
<dbReference type="SUPFAM" id="SSF47648">
    <property type="entry name" value="Nucleoside phosphorylase/phosphoribosyltransferase N-terminal domain"/>
    <property type="match status" value="1"/>
</dbReference>
<dbReference type="Pfam" id="PF02885">
    <property type="entry name" value="Glycos_trans_3N"/>
    <property type="match status" value="1"/>
</dbReference>
<dbReference type="FunFam" id="3.40.1030.10:FF:000003">
    <property type="entry name" value="Pyrimidine-nucleoside phosphorylase"/>
    <property type="match status" value="1"/>
</dbReference>
<sequence>MTSSVLPQETIRRIRDGEPVSQNEIAGFANGLASGAIGDAQAGAFAMAVFLRGLETSSTVALTEAMRDSGTVLRWPNDGRPVLDKHSTGGIGDAVSLVLAPILAACGARVPMISGRGLGHTGGTLDKLDAIPGYRSAPDLDHLKRVVDETGLAIVAATADLAPADRRLYAIRDVTATVDSLPLITASILSKKLAAGTDALILDVKLGSGAFMTTRQAATELAEALVSVANGAGLRAAALLSDMNEPLAPAAGNAVEVQAAIDVLTGEDAAPRLRTLTLGLAAALLQLAQIVPDRETGLLQAERALVSGAAAERFARMVHALGGPADSLERAGRYLPQARIRRPVFAARDGTVSAIDGRAIGLVVIGLGGGRRQPQDAIDHAVGFTHLRGIGETVDENAPIGIVHARTEADAEAAARALQAAYRIGARVERGPLVLGRLDPLGHWSD</sequence>
<dbReference type="InterPro" id="IPR000312">
    <property type="entry name" value="Glycosyl_Trfase_fam3"/>
</dbReference>
<dbReference type="InterPro" id="IPR013102">
    <property type="entry name" value="PYNP_C"/>
</dbReference>
<dbReference type="GO" id="GO:0009032">
    <property type="term" value="F:thymidine phosphorylase activity"/>
    <property type="evidence" value="ECO:0007669"/>
    <property type="project" value="UniProtKB-UniRule"/>
</dbReference>
<dbReference type="PANTHER" id="PTHR10515">
    <property type="entry name" value="THYMIDINE PHOSPHORYLASE"/>
    <property type="match status" value="1"/>
</dbReference>
<dbReference type="InterPro" id="IPR018090">
    <property type="entry name" value="Pyrmidine_PPas_bac/euk"/>
</dbReference>
<dbReference type="OrthoDB" id="9763887at2"/>
<dbReference type="SUPFAM" id="SSF54680">
    <property type="entry name" value="Pyrimidine nucleoside phosphorylase C-terminal domain"/>
    <property type="match status" value="1"/>
</dbReference>
<dbReference type="InterPro" id="IPR017459">
    <property type="entry name" value="Glycosyl_Trfase_fam3_N_dom"/>
</dbReference>
<dbReference type="UniPathway" id="UPA00578">
    <property type="reaction ID" value="UER00638"/>
</dbReference>
<dbReference type="HAMAP" id="MF_01628">
    <property type="entry name" value="Thymid_phosp"/>
    <property type="match status" value="1"/>
</dbReference>
<evidence type="ECO:0000256" key="6">
    <source>
        <dbReference type="ARBA" id="ARBA00048550"/>
    </source>
</evidence>
<comment type="caution">
    <text evidence="9">The sequence shown here is derived from an EMBL/GenBank/DDBJ whole genome shotgun (WGS) entry which is preliminary data.</text>
</comment>
<dbReference type="InterPro" id="IPR036566">
    <property type="entry name" value="PYNP-like_C_sf"/>
</dbReference>
<evidence type="ECO:0000256" key="3">
    <source>
        <dbReference type="ARBA" id="ARBA00011892"/>
    </source>
</evidence>
<dbReference type="NCBIfam" id="TIGR02644">
    <property type="entry name" value="Y_phosphoryl"/>
    <property type="match status" value="1"/>
</dbReference>
<evidence type="ECO:0000313" key="9">
    <source>
        <dbReference type="EMBL" id="RFC63084.1"/>
    </source>
</evidence>